<dbReference type="InterPro" id="IPR038606">
    <property type="entry name" value="To_sf"/>
</dbReference>
<dbReference type="FunFam" id="3.15.10.30:FF:000001">
    <property type="entry name" value="Takeout-like protein 1"/>
    <property type="match status" value="1"/>
</dbReference>
<gene>
    <name evidence="5" type="ORF">Zmor_017294</name>
</gene>
<dbReference type="GO" id="GO:0005615">
    <property type="term" value="C:extracellular space"/>
    <property type="evidence" value="ECO:0007669"/>
    <property type="project" value="TreeGrafter"/>
</dbReference>
<organism evidence="5 6">
    <name type="scientific">Zophobas morio</name>
    <dbReference type="NCBI Taxonomy" id="2755281"/>
    <lineage>
        <taxon>Eukaryota</taxon>
        <taxon>Metazoa</taxon>
        <taxon>Ecdysozoa</taxon>
        <taxon>Arthropoda</taxon>
        <taxon>Hexapoda</taxon>
        <taxon>Insecta</taxon>
        <taxon>Pterygota</taxon>
        <taxon>Neoptera</taxon>
        <taxon>Endopterygota</taxon>
        <taxon>Coleoptera</taxon>
        <taxon>Polyphaga</taxon>
        <taxon>Cucujiformia</taxon>
        <taxon>Tenebrionidae</taxon>
        <taxon>Zophobas</taxon>
    </lineage>
</organism>
<dbReference type="Proteomes" id="UP001168821">
    <property type="component" value="Unassembled WGS sequence"/>
</dbReference>
<sequence>MKSLLITVCVFLTSFGSTVKLPSEFIKCDLKQNDFQECLTTAVQKAIRELNRPFRKVNLLGMEPLEIPELTIAAGSRIVFTQQIFKHLKLSGFNETTCSKVEFDVDTKTLKLDCVVPHFRLDFEYELHGQVFLISVYGKGTGWAILQDNHLVLSFNFGEYEKKGKKYYNVIKEELYMQPRKIDFDLKNLFDGDEKAADRFLKIARTNILEMYDDVRSGYQEAFGKIFGFILDGLLTKVPVADLFGKK</sequence>
<accession>A0AA38I8R1</accession>
<feature type="chain" id="PRO_5041275189" evidence="4">
    <location>
        <begin position="21"/>
        <end position="247"/>
    </location>
</feature>
<dbReference type="AlphaFoldDB" id="A0AA38I8R1"/>
<comment type="similarity">
    <text evidence="3">Belongs to the TO family.</text>
</comment>
<dbReference type="Gene3D" id="3.15.10.30">
    <property type="entry name" value="Haemolymph juvenile hormone binding protein"/>
    <property type="match status" value="1"/>
</dbReference>
<proteinExistence type="inferred from homology"/>
<evidence type="ECO:0000313" key="6">
    <source>
        <dbReference type="Proteomes" id="UP001168821"/>
    </source>
</evidence>
<dbReference type="GO" id="GO:0007623">
    <property type="term" value="P:circadian rhythm"/>
    <property type="evidence" value="ECO:0007669"/>
    <property type="project" value="UniProtKB-ARBA"/>
</dbReference>
<protein>
    <submittedName>
        <fullName evidence="5">Uncharacterized protein</fullName>
    </submittedName>
</protein>
<keyword evidence="6" id="KW-1185">Reference proteome</keyword>
<evidence type="ECO:0000256" key="2">
    <source>
        <dbReference type="ARBA" id="ARBA00023108"/>
    </source>
</evidence>
<evidence type="ECO:0000313" key="5">
    <source>
        <dbReference type="EMBL" id="KAJ3651243.1"/>
    </source>
</evidence>
<comment type="caution">
    <text evidence="5">The sequence shown here is derived from an EMBL/GenBank/DDBJ whole genome shotgun (WGS) entry which is preliminary data.</text>
</comment>
<reference evidence="5" key="1">
    <citation type="journal article" date="2023" name="G3 (Bethesda)">
        <title>Whole genome assemblies of Zophobas morio and Tenebrio molitor.</title>
        <authorList>
            <person name="Kaur S."/>
            <person name="Stinson S.A."/>
            <person name="diCenzo G.C."/>
        </authorList>
    </citation>
    <scope>NUCLEOTIDE SEQUENCE</scope>
    <source>
        <strain evidence="5">QUZm001</strain>
    </source>
</reference>
<dbReference type="EMBL" id="JALNTZ010000005">
    <property type="protein sequence ID" value="KAJ3651243.1"/>
    <property type="molecule type" value="Genomic_DNA"/>
</dbReference>
<dbReference type="Pfam" id="PF06585">
    <property type="entry name" value="JHBP"/>
    <property type="match status" value="1"/>
</dbReference>
<keyword evidence="1 4" id="KW-0732">Signal</keyword>
<dbReference type="InterPro" id="IPR010562">
    <property type="entry name" value="Haemolymph_juvenile_hormone-bd"/>
</dbReference>
<name>A0AA38I8R1_9CUCU</name>
<dbReference type="PANTHER" id="PTHR11008:SF32">
    <property type="entry name" value="CIRCADIAN CLOCK-CONTROLLED PROTEIN DAYWAKE-RELATED"/>
    <property type="match status" value="1"/>
</dbReference>
<dbReference type="SMART" id="SM00700">
    <property type="entry name" value="JHBP"/>
    <property type="match status" value="1"/>
</dbReference>
<evidence type="ECO:0000256" key="4">
    <source>
        <dbReference type="SAM" id="SignalP"/>
    </source>
</evidence>
<evidence type="ECO:0000256" key="1">
    <source>
        <dbReference type="ARBA" id="ARBA00022729"/>
    </source>
</evidence>
<feature type="signal peptide" evidence="4">
    <location>
        <begin position="1"/>
        <end position="20"/>
    </location>
</feature>
<evidence type="ECO:0000256" key="3">
    <source>
        <dbReference type="ARBA" id="ARBA00060902"/>
    </source>
</evidence>
<dbReference type="PANTHER" id="PTHR11008">
    <property type="entry name" value="PROTEIN TAKEOUT-LIKE PROTEIN"/>
    <property type="match status" value="1"/>
</dbReference>
<keyword evidence="2" id="KW-0090">Biological rhythms</keyword>